<dbReference type="Proteomes" id="UP000887159">
    <property type="component" value="Unassembled WGS sequence"/>
</dbReference>
<dbReference type="AlphaFoldDB" id="A0A8X6SPU7"/>
<dbReference type="EMBL" id="BMAU01021334">
    <property type="protein sequence ID" value="GFY15505.1"/>
    <property type="molecule type" value="Genomic_DNA"/>
</dbReference>
<accession>A0A8X6SPU7</accession>
<gene>
    <name evidence="1" type="ORF">TNCV_1573161</name>
</gene>
<name>A0A8X6SPU7_TRICX</name>
<evidence type="ECO:0000313" key="2">
    <source>
        <dbReference type="Proteomes" id="UP000887159"/>
    </source>
</evidence>
<protein>
    <submittedName>
        <fullName evidence="1">Uncharacterized protein</fullName>
    </submittedName>
</protein>
<sequence length="68" mass="7754">MKRLHFAPVNDLVVFIDVLYDSLSIVIDVNEQNIKKEIDTSVLSLLDAVEKDQAWEEPNGIMDINHDS</sequence>
<evidence type="ECO:0000313" key="1">
    <source>
        <dbReference type="EMBL" id="GFY15505.1"/>
    </source>
</evidence>
<organism evidence="1 2">
    <name type="scientific">Trichonephila clavipes</name>
    <name type="common">Golden silk orbweaver</name>
    <name type="synonym">Nephila clavipes</name>
    <dbReference type="NCBI Taxonomy" id="2585209"/>
    <lineage>
        <taxon>Eukaryota</taxon>
        <taxon>Metazoa</taxon>
        <taxon>Ecdysozoa</taxon>
        <taxon>Arthropoda</taxon>
        <taxon>Chelicerata</taxon>
        <taxon>Arachnida</taxon>
        <taxon>Araneae</taxon>
        <taxon>Araneomorphae</taxon>
        <taxon>Entelegynae</taxon>
        <taxon>Araneoidea</taxon>
        <taxon>Nephilidae</taxon>
        <taxon>Trichonephila</taxon>
    </lineage>
</organism>
<comment type="caution">
    <text evidence="1">The sequence shown here is derived from an EMBL/GenBank/DDBJ whole genome shotgun (WGS) entry which is preliminary data.</text>
</comment>
<reference evidence="1" key="1">
    <citation type="submission" date="2020-08" db="EMBL/GenBank/DDBJ databases">
        <title>Multicomponent nature underlies the extraordinary mechanical properties of spider dragline silk.</title>
        <authorList>
            <person name="Kono N."/>
            <person name="Nakamura H."/>
            <person name="Mori M."/>
            <person name="Yoshida Y."/>
            <person name="Ohtoshi R."/>
            <person name="Malay A.D."/>
            <person name="Moran D.A.P."/>
            <person name="Tomita M."/>
            <person name="Numata K."/>
            <person name="Arakawa K."/>
        </authorList>
    </citation>
    <scope>NUCLEOTIDE SEQUENCE</scope>
</reference>
<proteinExistence type="predicted"/>
<keyword evidence="2" id="KW-1185">Reference proteome</keyword>